<reference evidence="1 2" key="1">
    <citation type="submission" date="2015-10" db="EMBL/GenBank/DDBJ databases">
        <title>Draft genome sequence of Streptomyces cellostaticus DSM 40189, type strain for the species Streptomyces cellostaticus.</title>
        <authorList>
            <person name="Ruckert C."/>
            <person name="Winkler A."/>
            <person name="Kalinowski J."/>
            <person name="Kampfer P."/>
            <person name="Glaeser S."/>
        </authorList>
    </citation>
    <scope>NUCLEOTIDE SEQUENCE [LARGE SCALE GENOMIC DNA]</scope>
    <source>
        <strain evidence="1 2">DSM 40189</strain>
    </source>
</reference>
<dbReference type="Proteomes" id="UP000054241">
    <property type="component" value="Unassembled WGS sequence"/>
</dbReference>
<comment type="caution">
    <text evidence="1">The sequence shown here is derived from an EMBL/GenBank/DDBJ whole genome shotgun (WGS) entry which is preliminary data.</text>
</comment>
<gene>
    <name evidence="1" type="ORF">AQI88_00380</name>
</gene>
<sequence>MAGFEVVDEPPPRAQVPAADLQHPVLRPQTVLYEAVELQAQQRQPPLLRTASDGPLRAACGVRLMTAR</sequence>
<accession>A0A124HDV3</accession>
<organism evidence="1 2">
    <name type="scientific">Streptomyces cellostaticus</name>
    <dbReference type="NCBI Taxonomy" id="67285"/>
    <lineage>
        <taxon>Bacteria</taxon>
        <taxon>Bacillati</taxon>
        <taxon>Actinomycetota</taxon>
        <taxon>Actinomycetes</taxon>
        <taxon>Kitasatosporales</taxon>
        <taxon>Streptomycetaceae</taxon>
        <taxon>Streptomyces</taxon>
    </lineage>
</organism>
<dbReference type="EMBL" id="LMWL01000002">
    <property type="protein sequence ID" value="KUM98752.1"/>
    <property type="molecule type" value="Genomic_DNA"/>
</dbReference>
<proteinExistence type="predicted"/>
<evidence type="ECO:0000313" key="2">
    <source>
        <dbReference type="Proteomes" id="UP000054241"/>
    </source>
</evidence>
<protein>
    <submittedName>
        <fullName evidence="1">Uncharacterized protein</fullName>
    </submittedName>
</protein>
<keyword evidence="2" id="KW-1185">Reference proteome</keyword>
<evidence type="ECO:0000313" key="1">
    <source>
        <dbReference type="EMBL" id="KUM98752.1"/>
    </source>
</evidence>
<name>A0A124HDV3_9ACTN</name>
<dbReference type="AlphaFoldDB" id="A0A124HDV3"/>